<reference evidence="2 3" key="1">
    <citation type="submission" date="2015-06" db="EMBL/GenBank/DDBJ databases">
        <title>Talaromyces atroroseus IBT 11181 draft genome.</title>
        <authorList>
            <person name="Rasmussen K.B."/>
            <person name="Rasmussen S."/>
            <person name="Petersen B."/>
            <person name="Sicheritz-Ponten T."/>
            <person name="Mortensen U.H."/>
            <person name="Thrane U."/>
        </authorList>
    </citation>
    <scope>NUCLEOTIDE SEQUENCE [LARGE SCALE GENOMIC DNA]</scope>
    <source>
        <strain evidence="2 3">IBT 11181</strain>
    </source>
</reference>
<dbReference type="Gene3D" id="3.90.79.10">
    <property type="entry name" value="Nucleoside Triphosphate Pyrophosphohydrolase"/>
    <property type="match status" value="1"/>
</dbReference>
<dbReference type="GeneID" id="31009254"/>
<evidence type="ECO:0000259" key="1">
    <source>
        <dbReference type="Pfam" id="PF00293"/>
    </source>
</evidence>
<dbReference type="InterPro" id="IPR000086">
    <property type="entry name" value="NUDIX_hydrolase_dom"/>
</dbReference>
<name>A0A1Q5Q6A6_TALAT</name>
<dbReference type="EMBL" id="LFMY01000029">
    <property type="protein sequence ID" value="OKL55229.1"/>
    <property type="molecule type" value="Genomic_DNA"/>
</dbReference>
<feature type="domain" description="Nudix hydrolase" evidence="1">
    <location>
        <begin position="72"/>
        <end position="184"/>
    </location>
</feature>
<sequence length="654" mass="74901">MNVVHATTVMSAGEGIPTGQDDFDYLEFVQSEEQKAKRRLAALSYQVAPEVQQYNFPFPITTAVDGTVTQKQRLVVGGFIFNNQGKMLLLRRAPNDSFGGKWDYPGGSIEKTDLCLLDGLSREVKEEAGLITKDVCVLVGKLRWQKEDKEYTKYSFIIRVEGTDSVKLSSEHDDFHWITWEEFQQISASTPTVFLLGRGLARYKRDGDSNLLRLTSLAQAVAMDDNQRKCLVSLPYDIMFLISMKFMKKYASYSKESWLVYEGRVNFLQAIARLLDTRDAITTATPYYYKELSYATHFIYQKGVLSYVVEDTIRILDVHEAQTQEQVVDVRRILRRTVEGFRTFTTSLLCYSDELLAFLVTLDTESYLILLDISPEQPLKGRLRFMDRLDSTNRLFARVNRTTLFYGVYSLMNPNDDERHWVISCVDHTTREKVTAHRITVYNLVEKDLGCNVCFEIFGGHLYGVSVYDNTINDRSYYQCVCIPPACTWSSVRASERWRRDYLEGPTREDWAYLSLQVDDATGRLMIVECRVEYPQSKSAWNRTCYSEFLPPSSELISLQGDRHVSPSEPVMPEDLIRHKRHGNGQGTRFGQLLAAAFTSLTPKYDFPESIAEAQKRLKANPVPAYEPSKPRTFQCVKENGIHGRPTGLCIFSP</sequence>
<dbReference type="CDD" id="cd02883">
    <property type="entry name" value="NUDIX_Hydrolase"/>
    <property type="match status" value="1"/>
</dbReference>
<dbReference type="PANTHER" id="PTHR43736:SF1">
    <property type="entry name" value="DIHYDRONEOPTERIN TRIPHOSPHATE DIPHOSPHATASE"/>
    <property type="match status" value="1"/>
</dbReference>
<comment type="caution">
    <text evidence="2">The sequence shown here is derived from an EMBL/GenBank/DDBJ whole genome shotgun (WGS) entry which is preliminary data.</text>
</comment>
<dbReference type="RefSeq" id="XP_020115350.1">
    <property type="nucleotide sequence ID" value="XM_020265440.1"/>
</dbReference>
<dbReference type="InterPro" id="IPR015797">
    <property type="entry name" value="NUDIX_hydrolase-like_dom_sf"/>
</dbReference>
<dbReference type="PANTHER" id="PTHR43736">
    <property type="entry name" value="ADP-RIBOSE PYROPHOSPHATASE"/>
    <property type="match status" value="1"/>
</dbReference>
<dbReference type="Pfam" id="PF00293">
    <property type="entry name" value="NUDIX"/>
    <property type="match status" value="1"/>
</dbReference>
<organism evidence="2 3">
    <name type="scientific">Talaromyces atroroseus</name>
    <dbReference type="NCBI Taxonomy" id="1441469"/>
    <lineage>
        <taxon>Eukaryota</taxon>
        <taxon>Fungi</taxon>
        <taxon>Dikarya</taxon>
        <taxon>Ascomycota</taxon>
        <taxon>Pezizomycotina</taxon>
        <taxon>Eurotiomycetes</taxon>
        <taxon>Eurotiomycetidae</taxon>
        <taxon>Eurotiales</taxon>
        <taxon>Trichocomaceae</taxon>
        <taxon>Talaromyces</taxon>
        <taxon>Talaromyces sect. Trachyspermi</taxon>
    </lineage>
</organism>
<dbReference type="OrthoDB" id="276276at2759"/>
<gene>
    <name evidence="2" type="ORF">UA08_09498</name>
</gene>
<dbReference type="STRING" id="1441469.A0A1Q5Q6A6"/>
<dbReference type="SUPFAM" id="SSF55811">
    <property type="entry name" value="Nudix"/>
    <property type="match status" value="1"/>
</dbReference>
<evidence type="ECO:0000313" key="3">
    <source>
        <dbReference type="Proteomes" id="UP000214365"/>
    </source>
</evidence>
<proteinExistence type="predicted"/>
<keyword evidence="3" id="KW-1185">Reference proteome</keyword>
<evidence type="ECO:0000313" key="2">
    <source>
        <dbReference type="EMBL" id="OKL55229.1"/>
    </source>
</evidence>
<dbReference type="Proteomes" id="UP000214365">
    <property type="component" value="Unassembled WGS sequence"/>
</dbReference>
<accession>A0A1Q5Q6A6</accession>
<dbReference type="AlphaFoldDB" id="A0A1Q5Q6A6"/>
<protein>
    <recommendedName>
        <fullName evidence="1">Nudix hydrolase domain-containing protein</fullName>
    </recommendedName>
</protein>